<feature type="region of interest" description="Disordered" evidence="1">
    <location>
        <begin position="409"/>
        <end position="446"/>
    </location>
</feature>
<organism evidence="3 4">
    <name type="scientific">Humisphaera borealis</name>
    <dbReference type="NCBI Taxonomy" id="2807512"/>
    <lineage>
        <taxon>Bacteria</taxon>
        <taxon>Pseudomonadati</taxon>
        <taxon>Planctomycetota</taxon>
        <taxon>Phycisphaerae</taxon>
        <taxon>Tepidisphaerales</taxon>
        <taxon>Tepidisphaeraceae</taxon>
        <taxon>Humisphaera</taxon>
    </lineage>
</organism>
<gene>
    <name evidence="3" type="ORF">IPV69_08570</name>
</gene>
<reference evidence="3 4" key="1">
    <citation type="submission" date="2020-10" db="EMBL/GenBank/DDBJ databases">
        <title>Wide distribution of Phycisphaera-like planctomycetes from WD2101 soil group in peatlands and genome analysis of the first cultivated representative.</title>
        <authorList>
            <person name="Dedysh S.N."/>
            <person name="Beletsky A.V."/>
            <person name="Ivanova A."/>
            <person name="Kulichevskaya I.S."/>
            <person name="Suzina N.E."/>
            <person name="Philippov D.A."/>
            <person name="Rakitin A.L."/>
            <person name="Mardanov A.V."/>
            <person name="Ravin N.V."/>
        </authorList>
    </citation>
    <scope>NUCLEOTIDE SEQUENCE [LARGE SCALE GENOMIC DNA]</scope>
    <source>
        <strain evidence="3 4">M1803</strain>
    </source>
</reference>
<evidence type="ECO:0000256" key="2">
    <source>
        <dbReference type="SAM" id="SignalP"/>
    </source>
</evidence>
<keyword evidence="4" id="KW-1185">Reference proteome</keyword>
<dbReference type="Pfam" id="PF07643">
    <property type="entry name" value="DUF1598"/>
    <property type="match status" value="1"/>
</dbReference>
<name>A0A7M2X2Y7_9BACT</name>
<dbReference type="EMBL" id="CP063458">
    <property type="protein sequence ID" value="QOV91391.1"/>
    <property type="molecule type" value="Genomic_DNA"/>
</dbReference>
<feature type="chain" id="PRO_5034795392" evidence="2">
    <location>
        <begin position="28"/>
        <end position="446"/>
    </location>
</feature>
<evidence type="ECO:0000313" key="3">
    <source>
        <dbReference type="EMBL" id="QOV91391.1"/>
    </source>
</evidence>
<dbReference type="AlphaFoldDB" id="A0A7M2X2Y7"/>
<keyword evidence="2" id="KW-0732">Signal</keyword>
<protein>
    <submittedName>
        <fullName evidence="3">DUF1598 domain-containing protein</fullName>
    </submittedName>
</protein>
<feature type="signal peptide" evidence="2">
    <location>
        <begin position="1"/>
        <end position="27"/>
    </location>
</feature>
<dbReference type="KEGG" id="hbs:IPV69_08570"/>
<accession>A0A7M2X2Y7</accession>
<evidence type="ECO:0000313" key="4">
    <source>
        <dbReference type="Proteomes" id="UP000593765"/>
    </source>
</evidence>
<proteinExistence type="predicted"/>
<feature type="compositionally biased region" description="Basic and acidic residues" evidence="1">
    <location>
        <begin position="418"/>
        <end position="436"/>
    </location>
</feature>
<dbReference type="RefSeq" id="WP_206294646.1">
    <property type="nucleotide sequence ID" value="NZ_CP063458.1"/>
</dbReference>
<evidence type="ECO:0000256" key="1">
    <source>
        <dbReference type="SAM" id="MobiDB-lite"/>
    </source>
</evidence>
<sequence length="446" mass="47626">MIMTRRIGFFALLVVGLLSSLSLPARAQIIGGGNQVGAAPGVYVEPDGTVRRREIDEKTELSAMRLRAKFAADADKDPKLAYVSLPKAFAVAREAISAGKPVPNDVRFLGGLTQISFVFLYGDDKDLVIAGPAEPFKTFPGDDGYAVGTRTGRPVMRLEDFVVAMRVVQGARGNAFGCRLDPDPAAPQRISDAMAKMARASRSARVKAVQDATGPQKVSFFGAVPDDTRFALTTVAADYELKRYGLGLARHTVAGMGNIVDNTRQAVNMIWFELAYQPILVSADGDAFGLRGPRLKVQAGSFGWDPKGATPKAYEFAKKMSDNIDALGIQQPLIADLQNLADLSVVAALIQRDKLDRKVGWDTGWLMQSTGDSLSSFPVTKVVTPRNADALANYTNGSIAAGGVVLSPGKVLSSPTEPDDKKTLDSPKAKGADLRKQKQQAAVVGQ</sequence>
<dbReference type="InterPro" id="IPR011487">
    <property type="entry name" value="DUF1598"/>
</dbReference>
<dbReference type="Proteomes" id="UP000593765">
    <property type="component" value="Chromosome"/>
</dbReference>